<dbReference type="OrthoDB" id="1493235at2"/>
<dbReference type="Gene3D" id="2.40.50.140">
    <property type="entry name" value="Nucleic acid-binding proteins"/>
    <property type="match status" value="1"/>
</dbReference>
<dbReference type="Proteomes" id="UP000189883">
    <property type="component" value="Chromosome"/>
</dbReference>
<dbReference type="PRINTS" id="PR00050">
    <property type="entry name" value="COLDSHOCK"/>
</dbReference>
<dbReference type="EMBL" id="JAOZYT010000007">
    <property type="protein sequence ID" value="MCW0523112.1"/>
    <property type="molecule type" value="Genomic_DNA"/>
</dbReference>
<dbReference type="InterPro" id="IPR012340">
    <property type="entry name" value="NA-bd_OB-fold"/>
</dbReference>
<dbReference type="CDD" id="cd04458">
    <property type="entry name" value="CSP_CDS"/>
    <property type="match status" value="1"/>
</dbReference>
<dbReference type="RefSeq" id="WP_064970527.1">
    <property type="nucleotide sequence ID" value="NZ_CP011859.1"/>
</dbReference>
<dbReference type="SMART" id="SM00357">
    <property type="entry name" value="CSP"/>
    <property type="match status" value="1"/>
</dbReference>
<protein>
    <submittedName>
        <fullName evidence="4">Cold shock domain-containing protein</fullName>
    </submittedName>
    <submittedName>
        <fullName evidence="3">Cold shock-like protein CspA</fullName>
    </submittedName>
</protein>
<dbReference type="GO" id="GO:0005829">
    <property type="term" value="C:cytosol"/>
    <property type="evidence" value="ECO:0007669"/>
    <property type="project" value="UniProtKB-ARBA"/>
</dbReference>
<feature type="domain" description="CSD" evidence="2">
    <location>
        <begin position="82"/>
        <end position="143"/>
    </location>
</feature>
<proteinExistence type="predicted"/>
<dbReference type="GO" id="GO:0003676">
    <property type="term" value="F:nucleic acid binding"/>
    <property type="evidence" value="ECO:0007669"/>
    <property type="project" value="InterPro"/>
</dbReference>
<dbReference type="EMBL" id="CP011859">
    <property type="protein sequence ID" value="AQY21161.1"/>
    <property type="molecule type" value="Genomic_DNA"/>
</dbReference>
<evidence type="ECO:0000259" key="2">
    <source>
        <dbReference type="PROSITE" id="PS51857"/>
    </source>
</evidence>
<gene>
    <name evidence="3" type="primary">cspA</name>
    <name evidence="3" type="ORF">AB406_0197</name>
    <name evidence="4" type="ORF">OKE68_02120</name>
</gene>
<dbReference type="AlphaFoldDB" id="A0A1A5HJD1"/>
<feature type="region of interest" description="Disordered" evidence="1">
    <location>
        <begin position="1"/>
        <end position="39"/>
    </location>
</feature>
<evidence type="ECO:0000313" key="3">
    <source>
        <dbReference type="EMBL" id="AQY21161.1"/>
    </source>
</evidence>
<accession>A0A1A5HJD1</accession>
<dbReference type="Proteomes" id="UP001207440">
    <property type="component" value="Unassembled WGS sequence"/>
</dbReference>
<dbReference type="Pfam" id="PF00313">
    <property type="entry name" value="CSD"/>
    <property type="match status" value="1"/>
</dbReference>
<feature type="compositionally biased region" description="Basic and acidic residues" evidence="1">
    <location>
        <begin position="1"/>
        <end position="30"/>
    </location>
</feature>
<name>A0A1A5HJD1_RIEAN</name>
<evidence type="ECO:0000313" key="5">
    <source>
        <dbReference type="Proteomes" id="UP000189883"/>
    </source>
</evidence>
<sequence>MGDTYSKKENDKKKLQKLKDKALRREERKHNNNKGKSLDDMLVYVDANGQITNTPPDLSEKVEISLEDIQLGAAPHDVDETFNKGTVTFYNEEKGYGFINDHRSKESIFVHANQLSEVLKKDDKVSYEKEKGPKGYIAINVIKIK</sequence>
<evidence type="ECO:0000256" key="1">
    <source>
        <dbReference type="SAM" id="MobiDB-lite"/>
    </source>
</evidence>
<dbReference type="SUPFAM" id="SSF50249">
    <property type="entry name" value="Nucleic acid-binding proteins"/>
    <property type="match status" value="1"/>
</dbReference>
<dbReference type="InterPro" id="IPR011129">
    <property type="entry name" value="CSD"/>
</dbReference>
<organism evidence="3 5">
    <name type="scientific">Riemerella anatipestifer</name>
    <name type="common">Moraxella anatipestifer</name>
    <dbReference type="NCBI Taxonomy" id="34085"/>
    <lineage>
        <taxon>Bacteria</taxon>
        <taxon>Pseudomonadati</taxon>
        <taxon>Bacteroidota</taxon>
        <taxon>Flavobacteriia</taxon>
        <taxon>Flavobacteriales</taxon>
        <taxon>Weeksellaceae</taxon>
        <taxon>Riemerella</taxon>
    </lineage>
</organism>
<evidence type="ECO:0000313" key="4">
    <source>
        <dbReference type="EMBL" id="MCW0523112.1"/>
    </source>
</evidence>
<dbReference type="InterPro" id="IPR002059">
    <property type="entry name" value="CSP_DNA-bd"/>
</dbReference>
<reference evidence="4" key="2">
    <citation type="submission" date="2022-10" db="EMBL/GenBank/DDBJ databases">
        <title>Sifting through the core-genome to identify putative cross-protective antigens against Riemerella anatipestifer.</title>
        <authorList>
            <person name="Zheng X."/>
            <person name="Zhang W."/>
        </authorList>
    </citation>
    <scope>NUCLEOTIDE SEQUENCE</scope>
    <source>
        <strain evidence="4">ZWRA178</strain>
    </source>
</reference>
<reference evidence="3 5" key="1">
    <citation type="submission" date="2015-06" db="EMBL/GenBank/DDBJ databases">
        <title>R. anatipestifer strain HXb2 is the most virulent strain so far, and the genome sequence would help us uncover the pathogenesis.</title>
        <authorList>
            <person name="Hu Q."/>
            <person name="Qi J."/>
            <person name="Bo H."/>
            <person name="Liu G."/>
            <person name="Tao M."/>
            <person name="Ding Y."/>
            <person name="Xue Y."/>
        </authorList>
    </citation>
    <scope>NUCLEOTIDE SEQUENCE [LARGE SCALE GENOMIC DNA]</scope>
    <source>
        <strain evidence="3 5">HXb2</strain>
    </source>
</reference>
<dbReference type="PROSITE" id="PS51857">
    <property type="entry name" value="CSD_2"/>
    <property type="match status" value="1"/>
</dbReference>